<proteinExistence type="predicted"/>
<dbReference type="EMBL" id="PFNM01000037">
    <property type="protein sequence ID" value="PIZ44750.1"/>
    <property type="molecule type" value="Genomic_DNA"/>
</dbReference>
<dbReference type="Proteomes" id="UP000230553">
    <property type="component" value="Unassembled WGS sequence"/>
</dbReference>
<name>A0A2M7TFP4_9BACT</name>
<organism evidence="1 2">
    <name type="scientific">Candidatus Wolfebacteria bacterium CG_4_10_14_0_2_um_filter_39_18</name>
    <dbReference type="NCBI Taxonomy" id="1975061"/>
    <lineage>
        <taxon>Bacteria</taxon>
        <taxon>Candidatus Wolfeibacteriota</taxon>
    </lineage>
</organism>
<protein>
    <recommendedName>
        <fullName evidence="3">DUF458 domain-containing protein</fullName>
    </recommendedName>
</protein>
<reference evidence="2" key="1">
    <citation type="submission" date="2017-09" db="EMBL/GenBank/DDBJ databases">
        <title>Depth-based differentiation of microbial function through sediment-hosted aquifers and enrichment of novel symbionts in the deep terrestrial subsurface.</title>
        <authorList>
            <person name="Probst A.J."/>
            <person name="Ladd B."/>
            <person name="Jarett J.K."/>
            <person name="Geller-Mcgrath D.E."/>
            <person name="Sieber C.M.K."/>
            <person name="Emerson J.B."/>
            <person name="Anantharaman K."/>
            <person name="Thomas B.C."/>
            <person name="Malmstrom R."/>
            <person name="Stieglmeier M."/>
            <person name="Klingl A."/>
            <person name="Woyke T."/>
            <person name="Ryan C.M."/>
            <person name="Banfield J.F."/>
        </authorList>
    </citation>
    <scope>NUCLEOTIDE SEQUENCE [LARGE SCALE GENOMIC DNA]</scope>
</reference>
<evidence type="ECO:0000313" key="2">
    <source>
        <dbReference type="Proteomes" id="UP000230553"/>
    </source>
</evidence>
<evidence type="ECO:0008006" key="3">
    <source>
        <dbReference type="Google" id="ProtNLM"/>
    </source>
</evidence>
<dbReference type="PANTHER" id="PTHR39961">
    <property type="entry name" value="HYPOTHETICAL CYTOSOLIC PROTEIN"/>
    <property type="match status" value="1"/>
</dbReference>
<dbReference type="InterPro" id="IPR007405">
    <property type="entry name" value="Phage_KVP40_Orf299"/>
</dbReference>
<dbReference type="Pfam" id="PF04308">
    <property type="entry name" value="RNaseH_like"/>
    <property type="match status" value="1"/>
</dbReference>
<accession>A0A2M7TFP4</accession>
<dbReference type="PANTHER" id="PTHR39961:SF1">
    <property type="entry name" value="DUF458 DOMAIN-CONTAINING PROTEIN"/>
    <property type="match status" value="1"/>
</dbReference>
<gene>
    <name evidence="1" type="ORF">COY31_01860</name>
</gene>
<dbReference type="AlphaFoldDB" id="A0A2M7TFP4"/>
<sequence length="160" mass="18364">MDKYFNNSVGAKFSVSEVARAVVKFMTEDENRRYKIFIGSDSEGHAGENTDFVTAVVVHRVGNGGRFFWRRAELKRFHNLHDRIIQEVLLSIDTAKEILESLKKIKDVPDFDFEIHVDVGEKGETKSMTQEVIGMVRAYNFEPRIKPESYAATNVADRYV</sequence>
<comment type="caution">
    <text evidence="1">The sequence shown here is derived from an EMBL/GenBank/DDBJ whole genome shotgun (WGS) entry which is preliminary data.</text>
</comment>
<evidence type="ECO:0000313" key="1">
    <source>
        <dbReference type="EMBL" id="PIZ44750.1"/>
    </source>
</evidence>